<dbReference type="Proteomes" id="UP001515480">
    <property type="component" value="Unassembled WGS sequence"/>
</dbReference>
<evidence type="ECO:0008006" key="4">
    <source>
        <dbReference type="Google" id="ProtNLM"/>
    </source>
</evidence>
<feature type="region of interest" description="Disordered" evidence="1">
    <location>
        <begin position="78"/>
        <end position="99"/>
    </location>
</feature>
<evidence type="ECO:0000256" key="1">
    <source>
        <dbReference type="SAM" id="MobiDB-lite"/>
    </source>
</evidence>
<dbReference type="EMBL" id="JBGBPQ010000004">
    <property type="protein sequence ID" value="KAL1525048.1"/>
    <property type="molecule type" value="Genomic_DNA"/>
</dbReference>
<accession>A0AB34JS98</accession>
<name>A0AB34JS98_PRYPA</name>
<proteinExistence type="predicted"/>
<dbReference type="SUPFAM" id="SSF53474">
    <property type="entry name" value="alpha/beta-Hydrolases"/>
    <property type="match status" value="1"/>
</dbReference>
<dbReference type="InterPro" id="IPR029058">
    <property type="entry name" value="AB_hydrolase_fold"/>
</dbReference>
<gene>
    <name evidence="2" type="ORF">AB1Y20_019921</name>
</gene>
<dbReference type="AlphaFoldDB" id="A0AB34JS98"/>
<protein>
    <recommendedName>
        <fullName evidence="4">GPI inositol-deacylase</fullName>
    </recommendedName>
</protein>
<evidence type="ECO:0000313" key="2">
    <source>
        <dbReference type="EMBL" id="KAL1525048.1"/>
    </source>
</evidence>
<reference evidence="2 3" key="1">
    <citation type="journal article" date="2024" name="Science">
        <title>Giant polyketide synthase enzymes in the biosynthesis of giant marine polyether toxins.</title>
        <authorList>
            <person name="Fallon T.R."/>
            <person name="Shende V.V."/>
            <person name="Wierzbicki I.H."/>
            <person name="Pendleton A.L."/>
            <person name="Watervoot N.F."/>
            <person name="Auber R.P."/>
            <person name="Gonzalez D.J."/>
            <person name="Wisecaver J.H."/>
            <person name="Moore B.S."/>
        </authorList>
    </citation>
    <scope>NUCLEOTIDE SEQUENCE [LARGE SCALE GENOMIC DNA]</scope>
    <source>
        <strain evidence="2 3">12B1</strain>
    </source>
</reference>
<keyword evidence="3" id="KW-1185">Reference proteome</keyword>
<dbReference type="Gene3D" id="3.40.50.1820">
    <property type="entry name" value="alpha/beta hydrolase"/>
    <property type="match status" value="1"/>
</dbReference>
<evidence type="ECO:0000313" key="3">
    <source>
        <dbReference type="Proteomes" id="UP001515480"/>
    </source>
</evidence>
<comment type="caution">
    <text evidence="2">The sequence shown here is derived from an EMBL/GenBank/DDBJ whole genome shotgun (WGS) entry which is preliminary data.</text>
</comment>
<sequence length="534" mass="58364">MAGLPTLALLLLLAPLILFALPMILLASPLLVTAWLTLVVLQSVAPGRLPFGLKETSFLMHSAAVLTSTIRIIRGATSRKPPTAQAASSTLPPRKSALPKQAAHTNTHLGLDDLEHLEAQGRYAELQSALRKAIREDPALAFSHPSVKHWIGKRWRNLLLQYAAEDPVAVAAASRRRYLLFDDSRPVAQRLAEKFLKLPMPVKGVHEWQLVDPADSPSDGDIKPLPKATPLPDLSNSAMLLFIPGIITGMLPVREFQPEMAEVQAACGMDILRAAVHPLRGSEGNMADIRAALEKHVGYLADLSPSAPQPPPPPPESVVVIAYSKGMTDLLEFLCAHPEWQPKIKAVFSWAGVVGGSPLADNVYRSVRDWDLARVMKRLDQVLNWICPIVNLRRGTALQRLDEMDIQDAIRSITVGHRAQWLAQHADALQELRVPIFSITASCLADECAYFNASGWMLLNMHDANNDMQVTQEAALINTPLSSHLAVLHANHWDISFGNFPASMTLGSRKLVHPFPKAAALTAMISLVHELGLA</sequence>
<organism evidence="2 3">
    <name type="scientific">Prymnesium parvum</name>
    <name type="common">Toxic golden alga</name>
    <dbReference type="NCBI Taxonomy" id="97485"/>
    <lineage>
        <taxon>Eukaryota</taxon>
        <taxon>Haptista</taxon>
        <taxon>Haptophyta</taxon>
        <taxon>Prymnesiophyceae</taxon>
        <taxon>Prymnesiales</taxon>
        <taxon>Prymnesiaceae</taxon>
        <taxon>Prymnesium</taxon>
    </lineage>
</organism>